<dbReference type="VEuPathDB" id="VectorBase:CQUJHB016629"/>
<dbReference type="STRING" id="7176.B0XAR5"/>
<dbReference type="VEuPathDB" id="VectorBase:CPIJ016280"/>
<keyword evidence="3" id="KW-0472">Membrane</keyword>
<keyword evidence="2" id="KW-0687">Ribonucleoprotein</keyword>
<dbReference type="AlphaFoldDB" id="B0XAR5"/>
<dbReference type="InterPro" id="IPR036838">
    <property type="entry name" value="Ribosomal_uS10_dom_sf"/>
</dbReference>
<dbReference type="InterPro" id="IPR051822">
    <property type="entry name" value="Glycosyl_Hydrolase_84"/>
</dbReference>
<dbReference type="GO" id="GO:1990904">
    <property type="term" value="C:ribonucleoprotein complex"/>
    <property type="evidence" value="ECO:0007669"/>
    <property type="project" value="UniProtKB-KW"/>
</dbReference>
<dbReference type="HOGENOM" id="CLU_687462_0_0_1"/>
<gene>
    <name evidence="6" type="primary">6050069</name>
    <name evidence="5" type="ORF">CpipJ_CPIJ016280</name>
</gene>
<evidence type="ECO:0000313" key="5">
    <source>
        <dbReference type="EMBL" id="EDS43854.1"/>
    </source>
</evidence>
<evidence type="ECO:0000313" key="7">
    <source>
        <dbReference type="Proteomes" id="UP000002320"/>
    </source>
</evidence>
<dbReference type="InParanoid" id="B0XAR5"/>
<dbReference type="Gene3D" id="3.30.70.600">
    <property type="entry name" value="Ribosomal protein S10 domain"/>
    <property type="match status" value="1"/>
</dbReference>
<name>B0XAR5_CULQU</name>
<dbReference type="eggNOG" id="KOG3698">
    <property type="taxonomic scope" value="Eukaryota"/>
</dbReference>
<dbReference type="OrthoDB" id="9975416at2759"/>
<proteinExistence type="predicted"/>
<dbReference type="EMBL" id="DS232593">
    <property type="protein sequence ID" value="EDS43854.1"/>
    <property type="molecule type" value="Genomic_DNA"/>
</dbReference>
<keyword evidence="3" id="KW-1133">Transmembrane helix</keyword>
<evidence type="ECO:0000259" key="4">
    <source>
        <dbReference type="Pfam" id="PF00338"/>
    </source>
</evidence>
<dbReference type="KEGG" id="cqu:CpipJ_CPIJ016280"/>
<evidence type="ECO:0000256" key="1">
    <source>
        <dbReference type="ARBA" id="ARBA00022980"/>
    </source>
</evidence>
<evidence type="ECO:0000256" key="2">
    <source>
        <dbReference type="ARBA" id="ARBA00023274"/>
    </source>
</evidence>
<dbReference type="eggNOG" id="KOG0900">
    <property type="taxonomic scope" value="Eukaryota"/>
</dbReference>
<evidence type="ECO:0000313" key="6">
    <source>
        <dbReference type="EnsemblMetazoa" id="CPIJ016280-PA"/>
    </source>
</evidence>
<dbReference type="Gene3D" id="1.20.58.240">
    <property type="entry name" value="STAT, domain 1"/>
    <property type="match status" value="1"/>
</dbReference>
<keyword evidence="1" id="KW-0689">Ribosomal protein</keyword>
<dbReference type="GO" id="GO:0005840">
    <property type="term" value="C:ribosome"/>
    <property type="evidence" value="ECO:0007669"/>
    <property type="project" value="UniProtKB-KW"/>
</dbReference>
<evidence type="ECO:0000256" key="3">
    <source>
        <dbReference type="SAM" id="Phobius"/>
    </source>
</evidence>
<accession>B0XAR5</accession>
<protein>
    <recommendedName>
        <fullName evidence="4">Small ribosomal subunit protein uS10 domain-containing protein</fullName>
    </recommendedName>
</protein>
<feature type="transmembrane region" description="Helical" evidence="3">
    <location>
        <begin position="81"/>
        <end position="102"/>
    </location>
</feature>
<reference evidence="6" key="2">
    <citation type="submission" date="2020-05" db="UniProtKB">
        <authorList>
            <consortium name="EnsemblMetazoa"/>
        </authorList>
    </citation>
    <scope>IDENTIFICATION</scope>
    <source>
        <strain evidence="6">JHB</strain>
    </source>
</reference>
<dbReference type="Proteomes" id="UP000002320">
    <property type="component" value="Unassembled WGS sequence"/>
</dbReference>
<keyword evidence="3" id="KW-0812">Transmembrane</keyword>
<dbReference type="GO" id="GO:0009100">
    <property type="term" value="P:glycoprotein metabolic process"/>
    <property type="evidence" value="ECO:0007669"/>
    <property type="project" value="TreeGrafter"/>
</dbReference>
<organism>
    <name type="scientific">Culex quinquefasciatus</name>
    <name type="common">Southern house mosquito</name>
    <name type="synonym">Culex pungens</name>
    <dbReference type="NCBI Taxonomy" id="7176"/>
    <lineage>
        <taxon>Eukaryota</taxon>
        <taxon>Metazoa</taxon>
        <taxon>Ecdysozoa</taxon>
        <taxon>Arthropoda</taxon>
        <taxon>Hexapoda</taxon>
        <taxon>Insecta</taxon>
        <taxon>Pterygota</taxon>
        <taxon>Neoptera</taxon>
        <taxon>Endopterygota</taxon>
        <taxon>Diptera</taxon>
        <taxon>Nematocera</taxon>
        <taxon>Culicoidea</taxon>
        <taxon>Culicidae</taxon>
        <taxon>Culicinae</taxon>
        <taxon>Culicini</taxon>
        <taxon>Culex</taxon>
        <taxon>Culex</taxon>
    </lineage>
</organism>
<dbReference type="EnsemblMetazoa" id="CPIJ016280-RA">
    <property type="protein sequence ID" value="CPIJ016280-PA"/>
    <property type="gene ID" value="CPIJ016280"/>
</dbReference>
<dbReference type="PANTHER" id="PTHR13170">
    <property type="entry name" value="O-GLCNACASE"/>
    <property type="match status" value="1"/>
</dbReference>
<dbReference type="InterPro" id="IPR027486">
    <property type="entry name" value="Ribosomal_uS10_dom"/>
</dbReference>
<dbReference type="Pfam" id="PF00338">
    <property type="entry name" value="Ribosomal_S10"/>
    <property type="match status" value="1"/>
</dbReference>
<feature type="domain" description="Small ribosomal subunit protein uS10" evidence="4">
    <location>
        <begin position="23"/>
        <end position="60"/>
    </location>
</feature>
<keyword evidence="7" id="KW-1185">Reference proteome</keyword>
<reference evidence="5" key="1">
    <citation type="submission" date="2007-03" db="EMBL/GenBank/DDBJ databases">
        <title>Annotation of Culex pipiens quinquefasciatus.</title>
        <authorList>
            <consortium name="The Broad Institute Genome Sequencing Platform"/>
            <person name="Atkinson P.W."/>
            <person name="Hemingway J."/>
            <person name="Christensen B.M."/>
            <person name="Higgs S."/>
            <person name="Kodira C."/>
            <person name="Hannick L."/>
            <person name="Megy K."/>
            <person name="O'Leary S."/>
            <person name="Pearson M."/>
            <person name="Haas B.J."/>
            <person name="Mauceli E."/>
            <person name="Wortman J.R."/>
            <person name="Lee N.H."/>
            <person name="Guigo R."/>
            <person name="Stanke M."/>
            <person name="Alvarado L."/>
            <person name="Amedeo P."/>
            <person name="Antoine C.H."/>
            <person name="Arensburger P."/>
            <person name="Bidwell S.L."/>
            <person name="Crawford M."/>
            <person name="Camaro F."/>
            <person name="Devon K."/>
            <person name="Engels R."/>
            <person name="Hammond M."/>
            <person name="Howarth C."/>
            <person name="Koehrsen M."/>
            <person name="Lawson D."/>
            <person name="Montgomery P."/>
            <person name="Nene V."/>
            <person name="Nusbaum C."/>
            <person name="Puiu D."/>
            <person name="Romero-Severson J."/>
            <person name="Severson D.W."/>
            <person name="Shumway M."/>
            <person name="Sisk P."/>
            <person name="Stolte C."/>
            <person name="Zeng Q."/>
            <person name="Eisenstadt E."/>
            <person name="Fraser-Liggett C."/>
            <person name="Strausberg R."/>
            <person name="Galagan J."/>
            <person name="Birren B."/>
            <person name="Collins F.H."/>
        </authorList>
    </citation>
    <scope>NUCLEOTIDE SEQUENCE [LARGE SCALE GENOMIC DNA]</scope>
    <source>
        <strain evidence="5">JHB</strain>
    </source>
</reference>
<dbReference type="GO" id="GO:0016231">
    <property type="term" value="F:beta-N-acetylglucosaminidase activity"/>
    <property type="evidence" value="ECO:0007669"/>
    <property type="project" value="TreeGrafter"/>
</dbReference>
<sequence length="401" mass="43747">MVFNERNSTPILRIATWKICGEGSKTHFRMRLHKRVIDLYSSSEIVKQITTINIKPGVEAVVSIAKIIVIRMVKMGMIVGTARFITAAATGFGMVMPIIPIIPSVNTCMKLTSTNTTTTTTTANPMPVLVVNTTQLQLFADVCSTVTSVPESVPAPIMNSLVSATKVVTNESLPNPVAAAVMNLAIPTTIPISSIPGPIMSINTTDMIEDCAEDKGNMSEPLEDDAVIENDLEQQQLDESAGKRKSMEIPLFVDEELKTEEEVQAKLDLDENEVKIVDASEENVTVNEEVTCSGSRQVESSDTSLISNAELAEFKNAHEKELTCADIMLLCDYLPLEHGRKALQLLAEFHWLRINAQVLCKNRSRKPSLATTPTAGDSDRGRRWGIPYAILEGVGGFELTG</sequence>
<dbReference type="PANTHER" id="PTHR13170:SF16">
    <property type="entry name" value="PROTEIN O-GLCNACASE"/>
    <property type="match status" value="1"/>
</dbReference>
<dbReference type="SUPFAM" id="SSF54999">
    <property type="entry name" value="Ribosomal protein S10"/>
    <property type="match status" value="1"/>
</dbReference>